<proteinExistence type="predicted"/>
<evidence type="ECO:0000256" key="1">
    <source>
        <dbReference type="ARBA" id="ARBA00022559"/>
    </source>
</evidence>
<evidence type="ECO:0000313" key="3">
    <source>
        <dbReference type="Proteomes" id="UP000886998"/>
    </source>
</evidence>
<dbReference type="PANTHER" id="PTHR11475">
    <property type="entry name" value="OXIDASE/PEROXIDASE"/>
    <property type="match status" value="1"/>
</dbReference>
<dbReference type="OrthoDB" id="6019201at2759"/>
<dbReference type="EMBL" id="BMAV01009181">
    <property type="protein sequence ID" value="GFY53266.1"/>
    <property type="molecule type" value="Genomic_DNA"/>
</dbReference>
<gene>
    <name evidence="2" type="primary">Duox</name>
    <name evidence="2" type="ORF">TNIN_468071</name>
</gene>
<keyword evidence="1" id="KW-0575">Peroxidase</keyword>
<dbReference type="InterPro" id="IPR019791">
    <property type="entry name" value="Haem_peroxidase_animal"/>
</dbReference>
<keyword evidence="3" id="KW-1185">Reference proteome</keyword>
<reference evidence="2" key="1">
    <citation type="submission" date="2020-08" db="EMBL/GenBank/DDBJ databases">
        <title>Multicomponent nature underlies the extraordinary mechanical properties of spider dragline silk.</title>
        <authorList>
            <person name="Kono N."/>
            <person name="Nakamura H."/>
            <person name="Mori M."/>
            <person name="Yoshida Y."/>
            <person name="Ohtoshi R."/>
            <person name="Malay A.D."/>
            <person name="Moran D.A.P."/>
            <person name="Tomita M."/>
            <person name="Numata K."/>
            <person name="Arakawa K."/>
        </authorList>
    </citation>
    <scope>NUCLEOTIDE SEQUENCE</scope>
</reference>
<dbReference type="PROSITE" id="PS50292">
    <property type="entry name" value="PEROXIDASE_3"/>
    <property type="match status" value="1"/>
</dbReference>
<dbReference type="AlphaFoldDB" id="A0A8X7C1G6"/>
<feature type="non-terminal residue" evidence="2">
    <location>
        <position position="1"/>
    </location>
</feature>
<sequence>RYLKTDPGGKFPPRNTARAPLINSPPARYLKKLSPERMFLLGDPRSNQNPALLAFGIVFFRWHNEVARQIQEQHPDWSDEDIFQRARRWVIASLQ</sequence>
<dbReference type="GO" id="GO:0006979">
    <property type="term" value="P:response to oxidative stress"/>
    <property type="evidence" value="ECO:0007669"/>
    <property type="project" value="InterPro"/>
</dbReference>
<accession>A0A8X7C1G6</accession>
<feature type="non-terminal residue" evidence="2">
    <location>
        <position position="95"/>
    </location>
</feature>
<organism evidence="2 3">
    <name type="scientific">Trichonephila inaurata madagascariensis</name>
    <dbReference type="NCBI Taxonomy" id="2747483"/>
    <lineage>
        <taxon>Eukaryota</taxon>
        <taxon>Metazoa</taxon>
        <taxon>Ecdysozoa</taxon>
        <taxon>Arthropoda</taxon>
        <taxon>Chelicerata</taxon>
        <taxon>Arachnida</taxon>
        <taxon>Araneae</taxon>
        <taxon>Araneomorphae</taxon>
        <taxon>Entelegynae</taxon>
        <taxon>Araneoidea</taxon>
        <taxon>Nephilidae</taxon>
        <taxon>Trichonephila</taxon>
        <taxon>Trichonephila inaurata</taxon>
    </lineage>
</organism>
<dbReference type="PANTHER" id="PTHR11475:SF144">
    <property type="entry name" value="NAD(P)H OXIDASE (H2O2-FORMING)"/>
    <property type="match status" value="1"/>
</dbReference>
<name>A0A8X7C1G6_9ARAC</name>
<dbReference type="Gene3D" id="1.10.640.10">
    <property type="entry name" value="Haem peroxidase domain superfamily, animal type"/>
    <property type="match status" value="1"/>
</dbReference>
<evidence type="ECO:0000313" key="2">
    <source>
        <dbReference type="EMBL" id="GFY53266.1"/>
    </source>
</evidence>
<dbReference type="InterPro" id="IPR037120">
    <property type="entry name" value="Haem_peroxidase_sf_animal"/>
</dbReference>
<comment type="caution">
    <text evidence="2">The sequence shown here is derived from an EMBL/GenBank/DDBJ whole genome shotgun (WGS) entry which is preliminary data.</text>
</comment>
<dbReference type="SUPFAM" id="SSF48113">
    <property type="entry name" value="Heme-dependent peroxidases"/>
    <property type="match status" value="1"/>
</dbReference>
<dbReference type="Pfam" id="PF03098">
    <property type="entry name" value="An_peroxidase"/>
    <property type="match status" value="1"/>
</dbReference>
<keyword evidence="1" id="KW-0560">Oxidoreductase</keyword>
<dbReference type="InterPro" id="IPR010255">
    <property type="entry name" value="Haem_peroxidase_sf"/>
</dbReference>
<dbReference type="GO" id="GO:0004601">
    <property type="term" value="F:peroxidase activity"/>
    <property type="evidence" value="ECO:0007669"/>
    <property type="project" value="UniProtKB-KW"/>
</dbReference>
<dbReference type="PRINTS" id="PR00457">
    <property type="entry name" value="ANPEROXIDASE"/>
</dbReference>
<dbReference type="Proteomes" id="UP000886998">
    <property type="component" value="Unassembled WGS sequence"/>
</dbReference>
<protein>
    <submittedName>
        <fullName evidence="2">Dual oxidase</fullName>
    </submittedName>
</protein>
<dbReference type="GO" id="GO:0020037">
    <property type="term" value="F:heme binding"/>
    <property type="evidence" value="ECO:0007669"/>
    <property type="project" value="InterPro"/>
</dbReference>